<dbReference type="Pfam" id="PF01040">
    <property type="entry name" value="UbiA"/>
    <property type="match status" value="1"/>
</dbReference>
<dbReference type="FunFam" id="1.20.120.1780:FF:000001">
    <property type="entry name" value="4-hydroxybenzoate octaprenyltransferase"/>
    <property type="match status" value="1"/>
</dbReference>
<keyword evidence="4" id="KW-0997">Cell inner membrane</keyword>
<dbReference type="EC" id="2.5.1.39" evidence="9"/>
<evidence type="ECO:0000256" key="1">
    <source>
        <dbReference type="ARBA" id="ARBA00001946"/>
    </source>
</evidence>
<evidence type="ECO:0000256" key="9">
    <source>
        <dbReference type="ARBA" id="ARBA00034524"/>
    </source>
</evidence>
<dbReference type="GO" id="GO:0008412">
    <property type="term" value="F:4-hydroxybenzoate polyprenyltransferase activity"/>
    <property type="evidence" value="ECO:0007669"/>
    <property type="project" value="UniProtKB-EC"/>
</dbReference>
<keyword evidence="7 10" id="KW-1133">Transmembrane helix</keyword>
<evidence type="ECO:0000256" key="4">
    <source>
        <dbReference type="ARBA" id="ARBA00022519"/>
    </source>
</evidence>
<sequence length="294" mass="32968">MMRKLGKFGVFLEMIKIEHTIFALPFAFMGALLGAVVMEDRLPQWSEIGWILLAMVGARSAAMGLNRVIDRAIDARNPRTEKRAIPAGLLKVGEVILFIVVSFVLLFVAASNLDPICIVLMPIAVFFLVFYSYTKRFTWLCHVVLGLTIGLAPLGAWVAVTGEFGTAAWLLYISNVFWLAGFDIIYACQDYEFDSREGVHSIPARFGLNGALKLARFFHIITAVCLFLLFWVTNLSWIYLIAIIVAAACLFYEHWIVKPNDISRVQTAFFTMNGALSTVVLIGTFFDLVVLHKW</sequence>
<feature type="transmembrane region" description="Helical" evidence="10">
    <location>
        <begin position="21"/>
        <end position="38"/>
    </location>
</feature>
<comment type="caution">
    <text evidence="11">The sequence shown here is derived from an EMBL/GenBank/DDBJ whole genome shotgun (WGS) entry which is preliminary data.</text>
</comment>
<proteinExistence type="inferred from homology"/>
<dbReference type="FunFam" id="1.10.357.140:FF:000008">
    <property type="entry name" value="4-hydroxybenzoate octaprenyltransferase"/>
    <property type="match status" value="1"/>
</dbReference>
<reference evidence="11 12" key="1">
    <citation type="submission" date="2020-08" db="EMBL/GenBank/DDBJ databases">
        <title>Genomic Encyclopedia of Type Strains, Phase III (KMG-III): the genomes of soil and plant-associated and newly described type strains.</title>
        <authorList>
            <person name="Whitman W."/>
        </authorList>
    </citation>
    <scope>NUCLEOTIDE SEQUENCE [LARGE SCALE GENOMIC DNA]</scope>
    <source>
        <strain evidence="11 12">CECT 5862</strain>
    </source>
</reference>
<accession>A0A7W5AW89</accession>
<feature type="transmembrane region" description="Helical" evidence="10">
    <location>
        <begin position="214"/>
        <end position="231"/>
    </location>
</feature>
<feature type="transmembrane region" description="Helical" evidence="10">
    <location>
        <begin position="116"/>
        <end position="133"/>
    </location>
</feature>
<dbReference type="InterPro" id="IPR039653">
    <property type="entry name" value="Prenyltransferase"/>
</dbReference>
<dbReference type="Gene3D" id="1.20.120.1780">
    <property type="entry name" value="UbiA prenyltransferase"/>
    <property type="match status" value="1"/>
</dbReference>
<dbReference type="PANTHER" id="PTHR11048:SF28">
    <property type="entry name" value="4-HYDROXYBENZOATE POLYPRENYLTRANSFERASE, MITOCHONDRIAL"/>
    <property type="match status" value="1"/>
</dbReference>
<evidence type="ECO:0000256" key="6">
    <source>
        <dbReference type="ARBA" id="ARBA00022692"/>
    </source>
</evidence>
<comment type="subcellular location">
    <subcellularLocation>
        <location evidence="2">Membrane</location>
        <topology evidence="2">Multi-pass membrane protein</topology>
    </subcellularLocation>
</comment>
<feature type="transmembrane region" description="Helical" evidence="10">
    <location>
        <begin position="237"/>
        <end position="257"/>
    </location>
</feature>
<dbReference type="NCBIfam" id="TIGR01475">
    <property type="entry name" value="ubiA_other"/>
    <property type="match status" value="1"/>
</dbReference>
<evidence type="ECO:0000256" key="7">
    <source>
        <dbReference type="ARBA" id="ARBA00022989"/>
    </source>
</evidence>
<evidence type="ECO:0000256" key="3">
    <source>
        <dbReference type="ARBA" id="ARBA00005985"/>
    </source>
</evidence>
<dbReference type="Proteomes" id="UP000570361">
    <property type="component" value="Unassembled WGS sequence"/>
</dbReference>
<keyword evidence="6 10" id="KW-0812">Transmembrane</keyword>
<feature type="transmembrane region" description="Helical" evidence="10">
    <location>
        <begin position="166"/>
        <end position="186"/>
    </location>
</feature>
<name>A0A7W5AW89_9BACL</name>
<evidence type="ECO:0000313" key="11">
    <source>
        <dbReference type="EMBL" id="MBB3109281.1"/>
    </source>
</evidence>
<protein>
    <recommendedName>
        <fullName evidence="9">4-hydroxybenzoate polyprenyltransferase</fullName>
        <ecNumber evidence="9">2.5.1.39</ecNumber>
    </recommendedName>
</protein>
<dbReference type="AlphaFoldDB" id="A0A7W5AW89"/>
<comment type="cofactor">
    <cofactor evidence="1">
        <name>Mg(2+)</name>
        <dbReference type="ChEBI" id="CHEBI:18420"/>
    </cofactor>
</comment>
<keyword evidence="8 10" id="KW-0472">Membrane</keyword>
<evidence type="ECO:0000256" key="8">
    <source>
        <dbReference type="ARBA" id="ARBA00023136"/>
    </source>
</evidence>
<dbReference type="Gene3D" id="1.10.357.140">
    <property type="entry name" value="UbiA prenyltransferase"/>
    <property type="match status" value="1"/>
</dbReference>
<comment type="similarity">
    <text evidence="3">Belongs to the UbiA prenyltransferase family.</text>
</comment>
<feature type="transmembrane region" description="Helical" evidence="10">
    <location>
        <begin position="50"/>
        <end position="69"/>
    </location>
</feature>
<dbReference type="InterPro" id="IPR000537">
    <property type="entry name" value="UbiA_prenyltransferase"/>
</dbReference>
<organism evidence="11 12">
    <name type="scientific">Paenibacillus phyllosphaerae</name>
    <dbReference type="NCBI Taxonomy" id="274593"/>
    <lineage>
        <taxon>Bacteria</taxon>
        <taxon>Bacillati</taxon>
        <taxon>Bacillota</taxon>
        <taxon>Bacilli</taxon>
        <taxon>Bacillales</taxon>
        <taxon>Paenibacillaceae</taxon>
        <taxon>Paenibacillus</taxon>
    </lineage>
</organism>
<dbReference type="PANTHER" id="PTHR11048">
    <property type="entry name" value="PRENYLTRANSFERASES"/>
    <property type="match status" value="1"/>
</dbReference>
<dbReference type="GO" id="GO:0005886">
    <property type="term" value="C:plasma membrane"/>
    <property type="evidence" value="ECO:0007669"/>
    <property type="project" value="TreeGrafter"/>
</dbReference>
<feature type="transmembrane region" description="Helical" evidence="10">
    <location>
        <begin position="89"/>
        <end position="110"/>
    </location>
</feature>
<dbReference type="RefSeq" id="WP_183598189.1">
    <property type="nucleotide sequence ID" value="NZ_JACHXK010000002.1"/>
</dbReference>
<evidence type="ECO:0000313" key="12">
    <source>
        <dbReference type="Proteomes" id="UP000570361"/>
    </source>
</evidence>
<dbReference type="CDD" id="cd13959">
    <property type="entry name" value="PT_UbiA_COQ2"/>
    <property type="match status" value="1"/>
</dbReference>
<feature type="transmembrane region" description="Helical" evidence="10">
    <location>
        <begin position="140"/>
        <end position="160"/>
    </location>
</feature>
<keyword evidence="4" id="KW-1003">Cell membrane</keyword>
<feature type="transmembrane region" description="Helical" evidence="10">
    <location>
        <begin position="269"/>
        <end position="291"/>
    </location>
</feature>
<dbReference type="InterPro" id="IPR006371">
    <property type="entry name" value="Polyprenyltransferase_UbiA-li"/>
</dbReference>
<dbReference type="InterPro" id="IPR044878">
    <property type="entry name" value="UbiA_sf"/>
</dbReference>
<dbReference type="GO" id="GO:0006744">
    <property type="term" value="P:ubiquinone biosynthetic process"/>
    <property type="evidence" value="ECO:0007669"/>
    <property type="project" value="TreeGrafter"/>
</dbReference>
<keyword evidence="5 11" id="KW-0808">Transferase</keyword>
<keyword evidence="12" id="KW-1185">Reference proteome</keyword>
<dbReference type="EMBL" id="JACHXK010000002">
    <property type="protein sequence ID" value="MBB3109281.1"/>
    <property type="molecule type" value="Genomic_DNA"/>
</dbReference>
<evidence type="ECO:0000256" key="5">
    <source>
        <dbReference type="ARBA" id="ARBA00022679"/>
    </source>
</evidence>
<evidence type="ECO:0000256" key="2">
    <source>
        <dbReference type="ARBA" id="ARBA00004141"/>
    </source>
</evidence>
<evidence type="ECO:0000256" key="10">
    <source>
        <dbReference type="SAM" id="Phobius"/>
    </source>
</evidence>
<gene>
    <name evidence="11" type="ORF">FHS18_001333</name>
</gene>